<organism evidence="1 2">
    <name type="scientific">Shewanella morhuae</name>
    <dbReference type="NCBI Taxonomy" id="365591"/>
    <lineage>
        <taxon>Bacteria</taxon>
        <taxon>Pseudomonadati</taxon>
        <taxon>Pseudomonadota</taxon>
        <taxon>Gammaproteobacteria</taxon>
        <taxon>Alteromonadales</taxon>
        <taxon>Shewanellaceae</taxon>
        <taxon>Shewanella</taxon>
    </lineage>
</organism>
<name>A0A380BZB7_9GAMM</name>
<dbReference type="Proteomes" id="UP000255061">
    <property type="component" value="Unassembled WGS sequence"/>
</dbReference>
<accession>A0A380BZB7</accession>
<dbReference type="AlphaFoldDB" id="A0A380BZB7"/>
<proteinExistence type="predicted"/>
<reference evidence="1 2" key="1">
    <citation type="submission" date="2018-06" db="EMBL/GenBank/DDBJ databases">
        <authorList>
            <consortium name="Pathogen Informatics"/>
            <person name="Doyle S."/>
        </authorList>
    </citation>
    <scope>NUCLEOTIDE SEQUENCE [LARGE SCALE GENOMIC DNA]</scope>
    <source>
        <strain evidence="1 2">NCTC10736</strain>
    </source>
</reference>
<evidence type="ECO:0000313" key="1">
    <source>
        <dbReference type="EMBL" id="SUJ09868.1"/>
    </source>
</evidence>
<evidence type="ECO:0000313" key="2">
    <source>
        <dbReference type="Proteomes" id="UP000255061"/>
    </source>
</evidence>
<dbReference type="RefSeq" id="WP_115407322.1">
    <property type="nucleotide sequence ID" value="NZ_UGYV01000004.1"/>
</dbReference>
<gene>
    <name evidence="1" type="ORF">NCTC10736_04066</name>
</gene>
<sequence length="102" mass="12096">MYRHTSKTQKNYRKSYSKVNSTSAQYEQGDVSVQCIPELRRVIEITDYDNGVPTTHTLELYKTNRIDCYRVIVDGKLWKERIGWSNILEGIRKALPRLSREW</sequence>
<protein>
    <submittedName>
        <fullName evidence="1">Uncharacterized protein</fullName>
    </submittedName>
</protein>
<dbReference type="EMBL" id="UGYV01000004">
    <property type="protein sequence ID" value="SUJ09868.1"/>
    <property type="molecule type" value="Genomic_DNA"/>
</dbReference>